<evidence type="ECO:0000313" key="2">
    <source>
        <dbReference type="Proteomes" id="UP000004263"/>
    </source>
</evidence>
<keyword evidence="2" id="KW-1185">Reference proteome</keyword>
<evidence type="ECO:0000313" key="1">
    <source>
        <dbReference type="EMBL" id="EAT11179.1"/>
    </source>
</evidence>
<dbReference type="HOGENOM" id="CLU_020661_0_0_6"/>
<dbReference type="Proteomes" id="UP000004263">
    <property type="component" value="Unassembled WGS sequence"/>
</dbReference>
<sequence>MESIMKRRSLLLSSLFIVTGGLLAFVVQSATKNPLPEVDSQDRIAITDKKIFNAEASIPSQCYTQTEQKHNPCYTCHQIHNKELGDRLNQLNDGALQGDYGFSDVGMSNHWTNLFVDRTDWLEQVSDESILEYINSENYSQLATRLKSQGFEGFIPDLKDFHLGAEAFDQFGLAKDGSQWVAFNYKPFPGTFWPTNGSTDDVIVRLDKPFRQLNGDFNRDIYYLNLTLAELNIKDIEQTELWPINETSIGEDIDQNGVLTITSIVKKRDHYFGDARTIKTQFQQFPTGTEFMHSVRYVGITDEDEITIPARMKELRYMRKVNALPRHMIISRYANERKEKFLGLLPKFINRGDQGLDNGLGWFVQGFIEDYDGELRPQSYEETMFCMGCHAAIGTTIDSTFSYARKVTGKAGWKYINLKDMNDAPSIAENGGEIYNYLQRAGGGSEFRENPEMKAKWFNEDGSVKDSVKSKDVYTLIAPSRERTMKLNKAYSHIVRHQSFKDGRDATWKPVKNVFKSIDDSVAPLKSKYRYYDWDIRLDWN</sequence>
<dbReference type="OrthoDB" id="8692at2"/>
<dbReference type="STRING" id="207949.RED65_07839"/>
<comment type="caution">
    <text evidence="1">The sequence shown here is derived from an EMBL/GenBank/DDBJ whole genome shotgun (WGS) entry which is preliminary data.</text>
</comment>
<reference evidence="1 2" key="1">
    <citation type="submission" date="2006-03" db="EMBL/GenBank/DDBJ databases">
        <authorList>
            <person name="Pinhassi J."/>
            <person name="Pedros-Alio C."/>
            <person name="Ferriera S."/>
            <person name="Johnson J."/>
            <person name="Kravitz S."/>
            <person name="Halpern A."/>
            <person name="Remington K."/>
            <person name="Beeson K."/>
            <person name="Tran B."/>
            <person name="Rogers Y.-H."/>
            <person name="Friedman R."/>
            <person name="Venter J.C."/>
        </authorList>
    </citation>
    <scope>NUCLEOTIDE SEQUENCE [LARGE SCALE GENOMIC DNA]</scope>
    <source>
        <strain evidence="1 2">RED65</strain>
    </source>
</reference>
<proteinExistence type="predicted"/>
<dbReference type="EMBL" id="AAQH01000022">
    <property type="protein sequence ID" value="EAT11179.1"/>
    <property type="molecule type" value="Genomic_DNA"/>
</dbReference>
<accession>Q1MYW2</accession>
<dbReference type="AlphaFoldDB" id="Q1MYW2"/>
<organism evidence="1 2">
    <name type="scientific">Bermanella marisrubri</name>
    <dbReference type="NCBI Taxonomy" id="207949"/>
    <lineage>
        <taxon>Bacteria</taxon>
        <taxon>Pseudomonadati</taxon>
        <taxon>Pseudomonadota</taxon>
        <taxon>Gammaproteobacteria</taxon>
        <taxon>Oceanospirillales</taxon>
        <taxon>Oceanospirillaceae</taxon>
        <taxon>Bermanella</taxon>
    </lineage>
</organism>
<name>Q1MYW2_9GAMM</name>
<gene>
    <name evidence="1" type="ORF">RED65_07839</name>
</gene>
<protein>
    <submittedName>
        <fullName evidence="1">Uncharacterized protein</fullName>
    </submittedName>
</protein>